<dbReference type="GO" id="GO:0006265">
    <property type="term" value="P:DNA topological change"/>
    <property type="evidence" value="ECO:0007669"/>
    <property type="project" value="UniProtKB-UniRule"/>
</dbReference>
<dbReference type="PROSITE" id="PS52040">
    <property type="entry name" value="TOPO_IIA"/>
    <property type="match status" value="1"/>
</dbReference>
<comment type="catalytic activity">
    <reaction evidence="1 7">
        <text>ATP-dependent breakage, passage and rejoining of double-stranded DNA.</text>
        <dbReference type="EC" id="5.6.2.2"/>
    </reaction>
</comment>
<keyword evidence="6 7" id="KW-0413">Isomerase</keyword>
<dbReference type="GeneID" id="55565884"/>
<evidence type="ECO:0000256" key="4">
    <source>
        <dbReference type="ARBA" id="ARBA00023029"/>
    </source>
</evidence>
<dbReference type="EC" id="5.6.2.2" evidence="3"/>
<dbReference type="InterPro" id="IPR002205">
    <property type="entry name" value="Topo_IIA_dom_A"/>
</dbReference>
<dbReference type="PANTHER" id="PTHR43493:SF5">
    <property type="entry name" value="DNA GYRASE SUBUNIT A, CHLOROPLASTIC_MITOCHONDRIAL"/>
    <property type="match status" value="1"/>
</dbReference>
<dbReference type="FunFam" id="3.30.1360.40:FF:000002">
    <property type="entry name" value="DNA gyrase subunit A"/>
    <property type="match status" value="1"/>
</dbReference>
<dbReference type="InterPro" id="IPR013758">
    <property type="entry name" value="Topo_IIA_A/C_ab"/>
</dbReference>
<evidence type="ECO:0000256" key="9">
    <source>
        <dbReference type="SAM" id="MobiDB-lite"/>
    </source>
</evidence>
<dbReference type="GO" id="GO:0005524">
    <property type="term" value="F:ATP binding"/>
    <property type="evidence" value="ECO:0007669"/>
    <property type="project" value="InterPro"/>
</dbReference>
<accession>A0A2X2YND3</accession>
<gene>
    <name evidence="11" type="primary">gyrA_2</name>
    <name evidence="11" type="ORF">NCTC11820_00807</name>
</gene>
<organism evidence="11 12">
    <name type="scientific">Mobiluncus curtisii</name>
    <dbReference type="NCBI Taxonomy" id="2051"/>
    <lineage>
        <taxon>Bacteria</taxon>
        <taxon>Bacillati</taxon>
        <taxon>Actinomycetota</taxon>
        <taxon>Actinomycetes</taxon>
        <taxon>Actinomycetales</taxon>
        <taxon>Actinomycetaceae</taxon>
        <taxon>Mobiluncus</taxon>
    </lineage>
</organism>
<dbReference type="Proteomes" id="UP000250245">
    <property type="component" value="Unassembled WGS sequence"/>
</dbReference>
<keyword evidence="8" id="KW-0175">Coiled coil</keyword>
<dbReference type="FunFam" id="1.10.268.10:FF:000001">
    <property type="entry name" value="DNA gyrase subunit A"/>
    <property type="match status" value="1"/>
</dbReference>
<protein>
    <recommendedName>
        <fullName evidence="3">DNA topoisomerase (ATP-hydrolyzing)</fullName>
        <ecNumber evidence="3">5.6.2.2</ecNumber>
    </recommendedName>
</protein>
<dbReference type="NCBIfam" id="NF004044">
    <property type="entry name" value="PRK05561.1"/>
    <property type="match status" value="1"/>
</dbReference>
<feature type="compositionally biased region" description="Low complexity" evidence="9">
    <location>
        <begin position="587"/>
        <end position="604"/>
    </location>
</feature>
<evidence type="ECO:0000313" key="12">
    <source>
        <dbReference type="Proteomes" id="UP000250245"/>
    </source>
</evidence>
<reference evidence="11 12" key="1">
    <citation type="submission" date="2018-06" db="EMBL/GenBank/DDBJ databases">
        <authorList>
            <consortium name="Pathogen Informatics"/>
            <person name="Doyle S."/>
        </authorList>
    </citation>
    <scope>NUCLEOTIDE SEQUENCE [LARGE SCALE GENOMIC DNA]</scope>
    <source>
        <strain evidence="11 12">NCTC11820</strain>
    </source>
</reference>
<dbReference type="InterPro" id="IPR006691">
    <property type="entry name" value="GyrA/parC_rep"/>
</dbReference>
<keyword evidence="5 7" id="KW-0238">DNA-binding</keyword>
<dbReference type="GO" id="GO:0034335">
    <property type="term" value="F:DNA negative supercoiling activity"/>
    <property type="evidence" value="ECO:0007669"/>
    <property type="project" value="UniProtKB-ARBA"/>
</dbReference>
<evidence type="ECO:0000256" key="5">
    <source>
        <dbReference type="ARBA" id="ARBA00023125"/>
    </source>
</evidence>
<dbReference type="InterPro" id="IPR050220">
    <property type="entry name" value="Type_II_DNA_Topoisomerases"/>
</dbReference>
<keyword evidence="4 7" id="KW-0799">Topoisomerase</keyword>
<comment type="similarity">
    <text evidence="2">Belongs to the type II topoisomerase GyrA/ParC subunit family.</text>
</comment>
<dbReference type="Pfam" id="PF00521">
    <property type="entry name" value="DNA_topoisoIV"/>
    <property type="match status" value="1"/>
</dbReference>
<name>A0A2X2YND3_9ACTO</name>
<evidence type="ECO:0000256" key="3">
    <source>
        <dbReference type="ARBA" id="ARBA00012895"/>
    </source>
</evidence>
<dbReference type="GO" id="GO:0005737">
    <property type="term" value="C:cytoplasm"/>
    <property type="evidence" value="ECO:0007669"/>
    <property type="project" value="TreeGrafter"/>
</dbReference>
<dbReference type="EMBL" id="UASJ01000001">
    <property type="protein sequence ID" value="SQB64463.1"/>
    <property type="molecule type" value="Genomic_DNA"/>
</dbReference>
<evidence type="ECO:0000256" key="7">
    <source>
        <dbReference type="PROSITE-ProRule" id="PRU01384"/>
    </source>
</evidence>
<feature type="active site" description="O-(5'-phospho-DNA)-tyrosine intermediate" evidence="7">
    <location>
        <position position="122"/>
    </location>
</feature>
<dbReference type="CDD" id="cd00187">
    <property type="entry name" value="TOP4c"/>
    <property type="match status" value="1"/>
</dbReference>
<evidence type="ECO:0000256" key="2">
    <source>
        <dbReference type="ARBA" id="ARBA00008263"/>
    </source>
</evidence>
<dbReference type="SUPFAM" id="SSF56719">
    <property type="entry name" value="Type II DNA topoisomerase"/>
    <property type="match status" value="1"/>
</dbReference>
<dbReference type="InterPro" id="IPR035516">
    <property type="entry name" value="Gyrase/topoIV_suA_C"/>
</dbReference>
<feature type="coiled-coil region" evidence="8">
    <location>
        <begin position="437"/>
        <end position="464"/>
    </location>
</feature>
<dbReference type="Gene3D" id="1.10.268.10">
    <property type="entry name" value="Topoisomerase, domain 3"/>
    <property type="match status" value="1"/>
</dbReference>
<dbReference type="OMA" id="PMEESFG"/>
<dbReference type="Gene3D" id="3.30.1360.40">
    <property type="match status" value="1"/>
</dbReference>
<dbReference type="GO" id="GO:0003677">
    <property type="term" value="F:DNA binding"/>
    <property type="evidence" value="ECO:0007669"/>
    <property type="project" value="UniProtKB-UniRule"/>
</dbReference>
<evidence type="ECO:0000256" key="8">
    <source>
        <dbReference type="SAM" id="Coils"/>
    </source>
</evidence>
<dbReference type="RefSeq" id="WP_013189604.1">
    <property type="nucleotide sequence ID" value="NZ_CP068112.1"/>
</dbReference>
<dbReference type="SMART" id="SM00434">
    <property type="entry name" value="TOP4c"/>
    <property type="match status" value="1"/>
</dbReference>
<dbReference type="PANTHER" id="PTHR43493">
    <property type="entry name" value="DNA GYRASE/TOPOISOMERASE SUBUNIT A"/>
    <property type="match status" value="1"/>
</dbReference>
<feature type="domain" description="Topo IIA-type catalytic" evidence="10">
    <location>
        <begin position="35"/>
        <end position="501"/>
    </location>
</feature>
<evidence type="ECO:0000256" key="6">
    <source>
        <dbReference type="ARBA" id="ARBA00023235"/>
    </source>
</evidence>
<dbReference type="InterPro" id="IPR013757">
    <property type="entry name" value="Topo_IIA_A_a_sf"/>
</dbReference>
<evidence type="ECO:0000313" key="11">
    <source>
        <dbReference type="EMBL" id="SQB64463.1"/>
    </source>
</evidence>
<sequence>MSDSSLERIQDIDINEEMEHSFLEYAYSVIHARALPDAKDGLKPVQRRILFQMKQMGLTPDKGHVKSQRVVGDVMGKLHPHGDSAIYDALVRLAQPFTMRVPLIDGHGNFGSLDDGPAAARYTEARLAPAALALVDDLDEDVVDFVPNYDNQLTQPAVLPAEFPNLLVNGANGIAVGMATNIPPHNVGETINAAIHLLDHPQADTAELMKYCPGPDLPGGGIIVGLDGIREAYENGRGIFITRARATIEQVTARKRGIVITELPYQVGPERVAEKLKESVSSGKVKGVSGWQDLSDRTHGMRLVVEVKNGFHPEAVLASLYKYTPLQESFGINTVALVDGQPRTLGLKAALQVFVDHRVEVTRRRSEFRLKKKQERLHLVDGLLIAVLNLDEVIEVIRTSDDSAAARQRLMTVFDLSEAQAEFILELRLRRLTKFSRLELEAEADELRQAIAELEQILASTEKLHDVVRSDMRQTAARLSTPRRTVLLEEDGSAVAASKDAALPVLGAMTVSDVPLEVPDVPCRIILGADGRAIRLTHTGPVTRLEGFNSTIAGSILTHTRGSFGVVTSSGFVVRLDVLSLPPGEKSSLADSAGASSATAAGSTETEDIELSLTESAPLWSFDGAPQLSAAARLEDGETVVGILTLDEDETVGMMTARGIVKRMRPDYPSTQDRFSIINLEGTDQLIYAGACPDDAQIVMISTDAQLLRTPANKVRPQGRNAGGVAGMSLKEHTQVIAGAIVPDELVAATTVATVSAIMNAMPGANQSSIKLTPLDRYPVKGRGAQGVRVQRFLKGEYALDMAFVGPDPIHAIDAHGQPVKLPELDERRDGSGSNLKSNIAYFG</sequence>
<feature type="region of interest" description="Disordered" evidence="9">
    <location>
        <begin position="585"/>
        <end position="608"/>
    </location>
</feature>
<proteinExistence type="inferred from homology"/>
<dbReference type="InterPro" id="IPR013760">
    <property type="entry name" value="Topo_IIA-like_dom_sf"/>
</dbReference>
<dbReference type="SUPFAM" id="SSF101904">
    <property type="entry name" value="GyrA/ParC C-terminal domain-like"/>
    <property type="match status" value="1"/>
</dbReference>
<evidence type="ECO:0000259" key="10">
    <source>
        <dbReference type="PROSITE" id="PS52040"/>
    </source>
</evidence>
<dbReference type="Gene3D" id="3.90.199.10">
    <property type="entry name" value="Topoisomerase II, domain 5"/>
    <property type="match status" value="1"/>
</dbReference>
<dbReference type="Pfam" id="PF03989">
    <property type="entry name" value="DNA_gyraseA_C"/>
    <property type="match status" value="2"/>
</dbReference>
<evidence type="ECO:0000256" key="1">
    <source>
        <dbReference type="ARBA" id="ARBA00000185"/>
    </source>
</evidence>
<dbReference type="AlphaFoldDB" id="A0A2X2YND3"/>
<dbReference type="Gene3D" id="2.120.10.90">
    <property type="entry name" value="DNA gyrase/topoisomerase IV, subunit A, C-terminal"/>
    <property type="match status" value="1"/>
</dbReference>
<dbReference type="GO" id="GO:0009330">
    <property type="term" value="C:DNA topoisomerase type II (double strand cut, ATP-hydrolyzing) complex"/>
    <property type="evidence" value="ECO:0007669"/>
    <property type="project" value="TreeGrafter"/>
</dbReference>